<accession>A0A7W7F4X3</accession>
<dbReference type="Gene3D" id="2.120.10.30">
    <property type="entry name" value="TolB, C-terminal domain"/>
    <property type="match status" value="1"/>
</dbReference>
<keyword evidence="1" id="KW-0732">Signal</keyword>
<feature type="chain" id="PRO_5031245090" evidence="1">
    <location>
        <begin position="18"/>
        <end position="349"/>
    </location>
</feature>
<dbReference type="InterPro" id="IPR011042">
    <property type="entry name" value="6-blade_b-propeller_TolB-like"/>
</dbReference>
<dbReference type="GO" id="GO:0016158">
    <property type="term" value="F:inositol hexakisphosphate 3-phosphatase activity"/>
    <property type="evidence" value="ECO:0007669"/>
    <property type="project" value="UniProtKB-EC"/>
</dbReference>
<protein>
    <submittedName>
        <fullName evidence="3">3-phytase</fullName>
        <ecNumber evidence="3">3.1.3.8</ecNumber>
    </submittedName>
</protein>
<reference evidence="3 4" key="1">
    <citation type="submission" date="2020-08" db="EMBL/GenBank/DDBJ databases">
        <title>Genomic Encyclopedia of Type Strains, Phase IV (KMG-IV): sequencing the most valuable type-strain genomes for metagenomic binning, comparative biology and taxonomic classification.</title>
        <authorList>
            <person name="Goeker M."/>
        </authorList>
    </citation>
    <scope>NUCLEOTIDE SEQUENCE [LARGE SCALE GENOMIC DNA]</scope>
    <source>
        <strain evidence="3 4">DSM 17328</strain>
    </source>
</reference>
<keyword evidence="3" id="KW-0378">Hydrolase</keyword>
<dbReference type="EC" id="3.1.3.8" evidence="3"/>
<dbReference type="PROSITE" id="PS51662">
    <property type="entry name" value="BP_PHYTASE"/>
    <property type="match status" value="1"/>
</dbReference>
<keyword evidence="4" id="KW-1185">Reference proteome</keyword>
<dbReference type="Pfam" id="PF02333">
    <property type="entry name" value="Phytase"/>
    <property type="match status" value="1"/>
</dbReference>
<evidence type="ECO:0000259" key="2">
    <source>
        <dbReference type="PROSITE" id="PS51662"/>
    </source>
</evidence>
<gene>
    <name evidence="3" type="ORF">GGQ98_000403</name>
</gene>
<dbReference type="AlphaFoldDB" id="A0A7W7F4X3"/>
<comment type="caution">
    <text evidence="3">The sequence shown here is derived from an EMBL/GenBank/DDBJ whole genome shotgun (WGS) entry which is preliminary data.</text>
</comment>
<dbReference type="PROSITE" id="PS51257">
    <property type="entry name" value="PROKAR_LIPOPROTEIN"/>
    <property type="match status" value="1"/>
</dbReference>
<dbReference type="InterPro" id="IPR003431">
    <property type="entry name" value="B-propeller_Phytase"/>
</dbReference>
<dbReference type="Proteomes" id="UP000566324">
    <property type="component" value="Unassembled WGS sequence"/>
</dbReference>
<dbReference type="EMBL" id="JACHNZ010000002">
    <property type="protein sequence ID" value="MBB4630800.1"/>
    <property type="molecule type" value="Genomic_DNA"/>
</dbReference>
<evidence type="ECO:0000313" key="4">
    <source>
        <dbReference type="Proteomes" id="UP000566324"/>
    </source>
</evidence>
<dbReference type="SUPFAM" id="SSF50956">
    <property type="entry name" value="Thermostable phytase (3-phytase)"/>
    <property type="match status" value="1"/>
</dbReference>
<evidence type="ECO:0000313" key="3">
    <source>
        <dbReference type="EMBL" id="MBB4630800.1"/>
    </source>
</evidence>
<dbReference type="RefSeq" id="WP_184064310.1">
    <property type="nucleotide sequence ID" value="NZ_JACHNZ010000002.1"/>
</dbReference>
<proteinExistence type="predicted"/>
<feature type="signal peptide" evidence="1">
    <location>
        <begin position="1"/>
        <end position="17"/>
    </location>
</feature>
<feature type="domain" description="BPP" evidence="2">
    <location>
        <begin position="27"/>
        <end position="346"/>
    </location>
</feature>
<sequence length="349" mass="37405">MKTLLTALPLVLLAACAASEIELPQGTAARGDPAKPVPASVETVVTTDPAVDADDPALWADPRDPSRAVLFGTDKTDGLYVHDIGGKVRQFLPDGPLNNVDLRPGFTVEGKDYVLVTATERKNFTVVAYLFDPDTLETRRYGILPLDMGEPYGYCMGKLGGDFYLIPNNKAGDVRVLRLANGAPLEAATLAYSFKVGSQPEGCVVDDETGRLYLGEEDVAIWRFDLRPGAPAEPVTVAAVDGERLAADVEGLSILRDRGAKYLIASSQGDATYPVWRIEGDSYAYKGRFAVEGGAIDNVTGTDGLDAWSGPIGPFPEGAIAMHDTDDGGSQQNFKIVDWRDVRRALSLP</sequence>
<organism evidence="3 4">
    <name type="scientific">Sphingosinicella soli</name>
    <dbReference type="NCBI Taxonomy" id="333708"/>
    <lineage>
        <taxon>Bacteria</taxon>
        <taxon>Pseudomonadati</taxon>
        <taxon>Pseudomonadota</taxon>
        <taxon>Alphaproteobacteria</taxon>
        <taxon>Sphingomonadales</taxon>
        <taxon>Sphingosinicellaceae</taxon>
        <taxon>Sphingosinicella</taxon>
    </lineage>
</organism>
<evidence type="ECO:0000256" key="1">
    <source>
        <dbReference type="SAM" id="SignalP"/>
    </source>
</evidence>
<name>A0A7W7F4X3_9SPHN</name>